<evidence type="ECO:0000313" key="6">
    <source>
        <dbReference type="EMBL" id="MDR4307817.1"/>
    </source>
</evidence>
<name>A0ABU1DI73_9HYPH</name>
<dbReference type="EMBL" id="JADBEO010000033">
    <property type="protein sequence ID" value="MDR4307817.1"/>
    <property type="molecule type" value="Genomic_DNA"/>
</dbReference>
<dbReference type="InterPro" id="IPR006062">
    <property type="entry name" value="His_biosynth"/>
</dbReference>
<gene>
    <name evidence="6" type="ORF">IHQ68_14430</name>
</gene>
<dbReference type="InterPro" id="IPR013785">
    <property type="entry name" value="Aldolase_TIM"/>
</dbReference>
<keyword evidence="7" id="KW-1185">Reference proteome</keyword>
<organism evidence="6 7">
    <name type="scientific">Chelatococcus sambhunathii</name>
    <dbReference type="NCBI Taxonomy" id="363953"/>
    <lineage>
        <taxon>Bacteria</taxon>
        <taxon>Pseudomonadati</taxon>
        <taxon>Pseudomonadota</taxon>
        <taxon>Alphaproteobacteria</taxon>
        <taxon>Hyphomicrobiales</taxon>
        <taxon>Chelatococcaceae</taxon>
        <taxon>Chelatococcus</taxon>
    </lineage>
</organism>
<evidence type="ECO:0000256" key="3">
    <source>
        <dbReference type="ARBA" id="ARBA00023102"/>
    </source>
</evidence>
<dbReference type="Gene3D" id="3.20.20.70">
    <property type="entry name" value="Aldolase class I"/>
    <property type="match status" value="1"/>
</dbReference>
<accession>A0ABU1DI73</accession>
<dbReference type="CDD" id="cd04723">
    <property type="entry name" value="HisA_HisF"/>
    <property type="match status" value="1"/>
</dbReference>
<comment type="pathway">
    <text evidence="4">Amino-acid biosynthesis.</text>
</comment>
<dbReference type="Pfam" id="PF00977">
    <property type="entry name" value="His_biosynth"/>
    <property type="match status" value="1"/>
</dbReference>
<protein>
    <submittedName>
        <fullName evidence="6">Nickel transporter</fullName>
    </submittedName>
</protein>
<comment type="similarity">
    <text evidence="1 5">Belongs to the HisA/HisF family.</text>
</comment>
<dbReference type="InterPro" id="IPR011060">
    <property type="entry name" value="RibuloseP-bd_barrel"/>
</dbReference>
<evidence type="ECO:0000256" key="2">
    <source>
        <dbReference type="ARBA" id="ARBA00022605"/>
    </source>
</evidence>
<evidence type="ECO:0000256" key="5">
    <source>
        <dbReference type="RuleBase" id="RU003657"/>
    </source>
</evidence>
<evidence type="ECO:0000256" key="4">
    <source>
        <dbReference type="ARBA" id="ARBA00029440"/>
    </source>
</evidence>
<comment type="caution">
    <text evidence="6">The sequence shown here is derived from an EMBL/GenBank/DDBJ whole genome shotgun (WGS) entry which is preliminary data.</text>
</comment>
<sequence>MDLSRSARLYRRAERDESHLFGPGALDVDVIPVIDLMGGEVVHARRGERDAYRPIESKLVFGSGPLTIVGALMELAPFRRLYVADIDAIRGGRGHDAAVMAIAAAHPDVEIWADRGETDVETLAERRADGETSVIGTESFEDARTLAQALKASGGVLSLDHDAAGPVGPDGAHDDPSLWPRRVIVMTLARVGAGEGPDMGRLADVVGKAGGRAVYAAGGVRGLEDLEALRQIGVAGALVASALHDGRLTPEAIRDLLRA</sequence>
<reference evidence="6" key="1">
    <citation type="submission" date="2020-10" db="EMBL/GenBank/DDBJ databases">
        <authorList>
            <person name="Abbas A."/>
            <person name="Razzaq R."/>
            <person name="Waqas M."/>
            <person name="Abbas N."/>
            <person name="Nielsen T.K."/>
            <person name="Hansen L.H."/>
            <person name="Hussain S."/>
            <person name="Shahid M."/>
        </authorList>
    </citation>
    <scope>NUCLEOTIDE SEQUENCE</scope>
    <source>
        <strain evidence="6">S14</strain>
    </source>
</reference>
<keyword evidence="3 5" id="KW-0368">Histidine biosynthesis</keyword>
<keyword evidence="2 5" id="KW-0028">Amino-acid biosynthesis</keyword>
<evidence type="ECO:0000313" key="7">
    <source>
        <dbReference type="Proteomes" id="UP001181622"/>
    </source>
</evidence>
<evidence type="ECO:0000256" key="1">
    <source>
        <dbReference type="ARBA" id="ARBA00009667"/>
    </source>
</evidence>
<dbReference type="Proteomes" id="UP001181622">
    <property type="component" value="Unassembled WGS sequence"/>
</dbReference>
<proteinExistence type="inferred from homology"/>
<dbReference type="SUPFAM" id="SSF51366">
    <property type="entry name" value="Ribulose-phoshate binding barrel"/>
    <property type="match status" value="1"/>
</dbReference>